<dbReference type="PANTHER" id="PTHR22550:SF18">
    <property type="entry name" value="VWFA DOMAIN-CONTAINING PROTEIN"/>
    <property type="match status" value="1"/>
</dbReference>
<organism evidence="3 4">
    <name type="scientific">Candidatus Thiodictyon syntrophicum</name>
    <dbReference type="NCBI Taxonomy" id="1166950"/>
    <lineage>
        <taxon>Bacteria</taxon>
        <taxon>Pseudomonadati</taxon>
        <taxon>Pseudomonadota</taxon>
        <taxon>Gammaproteobacteria</taxon>
        <taxon>Chromatiales</taxon>
        <taxon>Chromatiaceae</taxon>
        <taxon>Thiodictyon</taxon>
    </lineage>
</organism>
<dbReference type="SMART" id="SM00327">
    <property type="entry name" value="VWA"/>
    <property type="match status" value="1"/>
</dbReference>
<dbReference type="RefSeq" id="WP_100917895.1">
    <property type="nucleotide sequence ID" value="NZ_CP020370.1"/>
</dbReference>
<evidence type="ECO:0000256" key="1">
    <source>
        <dbReference type="SAM" id="Phobius"/>
    </source>
</evidence>
<keyword evidence="1" id="KW-0812">Transmembrane</keyword>
<dbReference type="InterPro" id="IPR036465">
    <property type="entry name" value="vWFA_dom_sf"/>
</dbReference>
<dbReference type="PROSITE" id="PS50234">
    <property type="entry name" value="VWFA"/>
    <property type="match status" value="1"/>
</dbReference>
<dbReference type="AlphaFoldDB" id="A0A2K8U3C1"/>
<feature type="domain" description="VWFA" evidence="2">
    <location>
        <begin position="89"/>
        <end position="283"/>
    </location>
</feature>
<dbReference type="Gene3D" id="3.40.50.410">
    <property type="entry name" value="von Willebrand factor, type A domain"/>
    <property type="match status" value="1"/>
</dbReference>
<name>A0A2K8U3C1_9GAMM</name>
<dbReference type="InterPro" id="IPR050768">
    <property type="entry name" value="UPF0353/GerABKA_families"/>
</dbReference>
<keyword evidence="4" id="KW-1185">Reference proteome</keyword>
<keyword evidence="1" id="KW-1133">Transmembrane helix</keyword>
<evidence type="ECO:0000313" key="4">
    <source>
        <dbReference type="Proteomes" id="UP000232638"/>
    </source>
</evidence>
<dbReference type="KEGG" id="tsy:THSYN_03310"/>
<sequence length="333" mass="35586">MITLAWPWVLAALPLPLLAYLMPAASPAGGAALRLPFYADLPGLAAAAAGRRSAWRIGAAVLAWVLLVTAAARPEWVGAPVNLPVAGRDLMLAVDISGSMEQPDYEMDNRMVSRLAVVKAVAARFVERRTQDRLGLILFGSNAYVQTPLTFDGHTVAAMLRDSVVGLAGRETAIGDAIGLAVKRLREQPDDNRVLILLTDGASNAGQLEPQAAAQLAREAGVRIYTIAIGGGEVGLRTALGMRLLRQGGDYDPESLKQIAQVTGGRFFSATGREELEAIYEELDRLEPSRRDERTYRPRESLFVWPAAAALVLSVLLALPLLGGRGLGVGYGR</sequence>
<reference evidence="3 4" key="1">
    <citation type="submission" date="2017-03" db="EMBL/GenBank/DDBJ databases">
        <title>Complete genome sequence of Candidatus 'Thiodictyon syntrophicum' sp. nov. strain Cad16T, a photolithoautotroph purple sulfur bacterium isolated from an alpine meromictic lake.</title>
        <authorList>
            <person name="Luedin S.M."/>
            <person name="Pothier J.F."/>
            <person name="Danza F."/>
            <person name="Storelli N."/>
            <person name="Wittwer M."/>
            <person name="Tonolla M."/>
        </authorList>
    </citation>
    <scope>NUCLEOTIDE SEQUENCE [LARGE SCALE GENOMIC DNA]</scope>
    <source>
        <strain evidence="3 4">Cad16T</strain>
    </source>
</reference>
<dbReference type="OrthoDB" id="6206554at2"/>
<keyword evidence="1" id="KW-0472">Membrane</keyword>
<dbReference type="Proteomes" id="UP000232638">
    <property type="component" value="Chromosome"/>
</dbReference>
<evidence type="ECO:0000313" key="3">
    <source>
        <dbReference type="EMBL" id="AUB80086.1"/>
    </source>
</evidence>
<dbReference type="Pfam" id="PF00092">
    <property type="entry name" value="VWA"/>
    <property type="match status" value="1"/>
</dbReference>
<gene>
    <name evidence="3" type="ORF">THSYN_03310</name>
</gene>
<accession>A0A2K8U3C1</accession>
<protein>
    <submittedName>
        <fullName evidence="3">BatB protein</fullName>
    </submittedName>
</protein>
<dbReference type="InterPro" id="IPR002035">
    <property type="entry name" value="VWF_A"/>
</dbReference>
<dbReference type="CDD" id="cd01467">
    <property type="entry name" value="vWA_BatA_type"/>
    <property type="match status" value="1"/>
</dbReference>
<dbReference type="PANTHER" id="PTHR22550">
    <property type="entry name" value="SPORE GERMINATION PROTEIN"/>
    <property type="match status" value="1"/>
</dbReference>
<feature type="transmembrane region" description="Helical" evidence="1">
    <location>
        <begin position="302"/>
        <end position="323"/>
    </location>
</feature>
<dbReference type="SUPFAM" id="SSF53300">
    <property type="entry name" value="vWA-like"/>
    <property type="match status" value="1"/>
</dbReference>
<proteinExistence type="predicted"/>
<dbReference type="InterPro" id="IPR033881">
    <property type="entry name" value="vWA_BatA_type"/>
</dbReference>
<evidence type="ECO:0000259" key="2">
    <source>
        <dbReference type="PROSITE" id="PS50234"/>
    </source>
</evidence>
<dbReference type="EMBL" id="CP020370">
    <property type="protein sequence ID" value="AUB80086.1"/>
    <property type="molecule type" value="Genomic_DNA"/>
</dbReference>